<keyword evidence="2" id="KW-1185">Reference proteome</keyword>
<gene>
    <name evidence="1" type="ORF">Q5H93_14735</name>
</gene>
<protein>
    <submittedName>
        <fullName evidence="1">Uncharacterized protein</fullName>
    </submittedName>
</protein>
<evidence type="ECO:0000313" key="1">
    <source>
        <dbReference type="EMBL" id="MDO7875997.1"/>
    </source>
</evidence>
<organism evidence="1 2">
    <name type="scientific">Hymenobacter aranciens</name>
    <dbReference type="NCBI Taxonomy" id="3063996"/>
    <lineage>
        <taxon>Bacteria</taxon>
        <taxon>Pseudomonadati</taxon>
        <taxon>Bacteroidota</taxon>
        <taxon>Cytophagia</taxon>
        <taxon>Cytophagales</taxon>
        <taxon>Hymenobacteraceae</taxon>
        <taxon>Hymenobacter</taxon>
    </lineage>
</organism>
<proteinExistence type="predicted"/>
<reference evidence="1" key="1">
    <citation type="submission" date="2023-07" db="EMBL/GenBank/DDBJ databases">
        <authorList>
            <person name="Kim M.K."/>
        </authorList>
    </citation>
    <scope>NUCLEOTIDE SEQUENCE</scope>
    <source>
        <strain evidence="1">ASUV-10-1</strain>
    </source>
</reference>
<dbReference type="Proteomes" id="UP001176429">
    <property type="component" value="Unassembled WGS sequence"/>
</dbReference>
<evidence type="ECO:0000313" key="2">
    <source>
        <dbReference type="Proteomes" id="UP001176429"/>
    </source>
</evidence>
<dbReference type="RefSeq" id="WP_305007328.1">
    <property type="nucleotide sequence ID" value="NZ_JAUQSY010000009.1"/>
</dbReference>
<dbReference type="Pfam" id="PF20459">
    <property type="entry name" value="DUF6712"/>
    <property type="match status" value="2"/>
</dbReference>
<dbReference type="InterPro" id="IPR046558">
    <property type="entry name" value="DUF6712"/>
</dbReference>
<sequence length="339" mass="37323">MSAFIRTFQQFVDQVGVNVNGELAEVQRSLRVAEGGRLRELLGPLYASLQALPDEDVASLLEPGSPDVRAELLRLVQCAAANLAMVHYLPFVQVQIDSVGVSLLVTKTAFQWQINDLKGAFTATGYTALEDVLRYLEAHRESPELAAWATSPAAARSRRHFLATATEFSLHYDIADSRLTYLALLATLRKVEAFQLEPVLGTSYFQELKGELLTGTLSADSQLVLDEYLRPALAHLVVAKAVPEVGLTFQGSSLQLNIYRFDDANNKEADAGLDALLTLKIDQARKDGLVYLTKLRTFLNANASATRFATYFASPTYTDPTAPRPVVSNAAENKTYRFF</sequence>
<accession>A0ABT9BG42</accession>
<comment type="caution">
    <text evidence="1">The sequence shown here is derived from an EMBL/GenBank/DDBJ whole genome shotgun (WGS) entry which is preliminary data.</text>
</comment>
<name>A0ABT9BG42_9BACT</name>
<dbReference type="EMBL" id="JAUQSY010000009">
    <property type="protein sequence ID" value="MDO7875997.1"/>
    <property type="molecule type" value="Genomic_DNA"/>
</dbReference>